<gene>
    <name evidence="3" type="ORF">MAGMO_2568</name>
</gene>
<feature type="compositionally biased region" description="Basic and acidic residues" evidence="1">
    <location>
        <begin position="510"/>
        <end position="523"/>
    </location>
</feature>
<feature type="region of interest" description="Disordered" evidence="1">
    <location>
        <begin position="320"/>
        <end position="346"/>
    </location>
</feature>
<feature type="compositionally biased region" description="Acidic residues" evidence="1">
    <location>
        <begin position="544"/>
        <end position="585"/>
    </location>
</feature>
<protein>
    <recommendedName>
        <fullName evidence="2">FecR protein domain-containing protein</fullName>
    </recommendedName>
</protein>
<evidence type="ECO:0000259" key="2">
    <source>
        <dbReference type="Pfam" id="PF04773"/>
    </source>
</evidence>
<evidence type="ECO:0000313" key="3">
    <source>
        <dbReference type="EMBL" id="CRH06725.1"/>
    </source>
</evidence>
<dbReference type="Pfam" id="PF04773">
    <property type="entry name" value="FecR"/>
    <property type="match status" value="1"/>
</dbReference>
<organism evidence="3">
    <name type="scientific">Magnetococcus massalia (strain MO-1)</name>
    <dbReference type="NCBI Taxonomy" id="451514"/>
    <lineage>
        <taxon>Bacteria</taxon>
        <taxon>Pseudomonadati</taxon>
        <taxon>Pseudomonadota</taxon>
        <taxon>Magnetococcia</taxon>
        <taxon>Magnetococcales</taxon>
        <taxon>Magnetococcaceae</taxon>
        <taxon>Magnetococcus</taxon>
    </lineage>
</organism>
<accession>A0A1S7LIJ0</accession>
<dbReference type="PANTHER" id="PTHR38731:SF1">
    <property type="entry name" value="FECR PROTEIN DOMAIN-CONTAINING PROTEIN"/>
    <property type="match status" value="1"/>
</dbReference>
<evidence type="ECO:0000256" key="1">
    <source>
        <dbReference type="SAM" id="MobiDB-lite"/>
    </source>
</evidence>
<dbReference type="EMBL" id="LO017727">
    <property type="protein sequence ID" value="CRH06725.1"/>
    <property type="molecule type" value="Genomic_DNA"/>
</dbReference>
<feature type="domain" description="FecR protein" evidence="2">
    <location>
        <begin position="51"/>
        <end position="132"/>
    </location>
</feature>
<dbReference type="PANTHER" id="PTHR38731">
    <property type="entry name" value="LIPL45-RELATED LIPOPROTEIN-RELATED"/>
    <property type="match status" value="1"/>
</dbReference>
<dbReference type="AlphaFoldDB" id="A0A1S7LIJ0"/>
<feature type="compositionally biased region" description="Polar residues" evidence="1">
    <location>
        <begin position="320"/>
        <end position="340"/>
    </location>
</feature>
<feature type="region of interest" description="Disordered" evidence="1">
    <location>
        <begin position="473"/>
        <end position="585"/>
    </location>
</feature>
<name>A0A1S7LIJ0_MAGMO</name>
<proteinExistence type="predicted"/>
<sequence>MVAIALVVSAEAFAEIAHVGRLAISSKGVVVVEGDKELKGRFGMKLYPQQTVRTASDAKAVVRFRDGSTLTLGPAGELDLVRYAFNPLESKATNRLRVKKGAFRFLSAFKVKKQNVTVLTPTASMGIRGSVLEGVVEESIPDFFFLAEGKGLLQNKRGKVSAVDGSSMASLPSVAPLKPGQLPPAIVALALTDIEGLLGKSSELLKIKMDAKMLREDALASKRSFNNQLGLPDQKSPGLDLDVPIKAPKKDQRSQWHQEFERVASDNAYLLWAAWLLDQWELSWVPEAVAQGDITGLGALASIPADGNLAGSADFQAAANQANEKVPDAQQQVENRSAAATETRKEKQKAEVKAVVQSTVEVAENKQDVLKTVQEAVESNSEGNDEDTKKELAKNIVEASLGTDKNADPQLAAEVAAAATKGNPDAAADIAEQAVESVSDANKQEAANKTVGLIGKVAAEKTSEAIVRVLQNNPELKTEEVAASGSLGSEGGQDDAIVKAVAELTGQTEEEVKAETDGAKADVQEQVDNAVDQAGQSQDLTGTETEDQQGQDQDDQGDQEEEEVEEDEEVEEEEEEEEDDDASPS</sequence>
<reference evidence="3" key="1">
    <citation type="submission" date="2015-04" db="EMBL/GenBank/DDBJ databases">
        <authorList>
            <person name="Syromyatnikov M.Y."/>
            <person name="Popov V.N."/>
        </authorList>
    </citation>
    <scope>NUCLEOTIDE SEQUENCE</scope>
    <source>
        <strain evidence="3">MO-1</strain>
    </source>
</reference>
<dbReference type="InterPro" id="IPR006860">
    <property type="entry name" value="FecR"/>
</dbReference>